<dbReference type="GO" id="GO:0008933">
    <property type="term" value="F:peptidoglycan lytic transglycosylase activity"/>
    <property type="evidence" value="ECO:0007669"/>
    <property type="project" value="InterPro"/>
</dbReference>
<evidence type="ECO:0000259" key="3">
    <source>
        <dbReference type="Pfam" id="PF01464"/>
    </source>
</evidence>
<feature type="compositionally biased region" description="Low complexity" evidence="2">
    <location>
        <begin position="1"/>
        <end position="39"/>
    </location>
</feature>
<accession>A0A9X1YHI3</accession>
<dbReference type="Proteomes" id="UP001139353">
    <property type="component" value="Unassembled WGS sequence"/>
</dbReference>
<comment type="similarity">
    <text evidence="1">Belongs to the transglycosylase Slt family.</text>
</comment>
<gene>
    <name evidence="5" type="ORF">LPC04_09830</name>
</gene>
<evidence type="ECO:0000313" key="5">
    <source>
        <dbReference type="EMBL" id="MCK9686006.1"/>
    </source>
</evidence>
<feature type="domain" description="Transglycosylase SLT" evidence="3">
    <location>
        <begin position="133"/>
        <end position="233"/>
    </location>
</feature>
<dbReference type="Pfam" id="PF01476">
    <property type="entry name" value="LysM"/>
    <property type="match status" value="1"/>
</dbReference>
<dbReference type="PROSITE" id="PS00922">
    <property type="entry name" value="TRANSGLYCOSYLASE"/>
    <property type="match status" value="1"/>
</dbReference>
<dbReference type="InterPro" id="IPR008258">
    <property type="entry name" value="Transglycosylase_SLT_dom_1"/>
</dbReference>
<dbReference type="Pfam" id="PF01464">
    <property type="entry name" value="SLT"/>
    <property type="match status" value="1"/>
</dbReference>
<dbReference type="AlphaFoldDB" id="A0A9X1YHI3"/>
<comment type="caution">
    <text evidence="5">The sequence shown here is derived from an EMBL/GenBank/DDBJ whole genome shotgun (WGS) entry which is preliminary data.</text>
</comment>
<name>A0A9X1YHI3_9BURK</name>
<sequence length="559" mass="59641">MAPAETASAAEPAASAASTQVATSTSGAAGAPAAAASDAEAMDADDDDDTDTAAKSAPAVLPPYDPLQPEAKVNLDNSAARSDLWHRVRDGFAIPDLDNAEVKVWEQWYSSRPDYVGRMTARGSKYLFHITQEVERRHMPTELALLPFTESAFNPQAMSVAKASGMWQFVSATGKDFDLKQNIFRDDRRDVLSSTRAALDYLQRLHDMFGDWRLALAAYNCGQGTVQRAIARNLKAGLPTDYESLSLPVETRQYVPKLQAVKNIVMHPDAYGLTLPPVGNHPYFLSVPIERDIDVDTAAKLANVPIDEFRMLNPQLDKPVILAAGTPQVLLPYDNADDFVRAVKSHQGALATWTAYVVGKTMRPADAAKAVGMSEAELREVNHIPARMLVKSGSTLLVPRSAQHIADVSVAVADSAAMALAPDLPPTRRVNMRIAKGGETVAAVAKRWHVSPTEVATWNHVKPTAKFAAGSTAVLFLPRSTSLARAPAHPAPTKAVANAPAGKAVVAKAPAAKTRVAQTPNARSGAHVAVSKAPRRTVVAHKAAGTPAKPVSKTKVAQP</sequence>
<evidence type="ECO:0000313" key="6">
    <source>
        <dbReference type="Proteomes" id="UP001139353"/>
    </source>
</evidence>
<reference evidence="5" key="1">
    <citation type="submission" date="2021-11" db="EMBL/GenBank/DDBJ databases">
        <title>BS-T2-15 a new species belonging to the Comamonadaceae family isolated from the soil of a French oak forest.</title>
        <authorList>
            <person name="Mieszkin S."/>
            <person name="Alain K."/>
        </authorList>
    </citation>
    <scope>NUCLEOTIDE SEQUENCE</scope>
    <source>
        <strain evidence="5">BS-T2-15</strain>
    </source>
</reference>
<evidence type="ECO:0000256" key="2">
    <source>
        <dbReference type="SAM" id="MobiDB-lite"/>
    </source>
</evidence>
<dbReference type="SUPFAM" id="SSF53955">
    <property type="entry name" value="Lysozyme-like"/>
    <property type="match status" value="1"/>
</dbReference>
<feature type="compositionally biased region" description="Acidic residues" evidence="2">
    <location>
        <begin position="40"/>
        <end position="51"/>
    </location>
</feature>
<evidence type="ECO:0000259" key="4">
    <source>
        <dbReference type="Pfam" id="PF01476"/>
    </source>
</evidence>
<dbReference type="InterPro" id="IPR018392">
    <property type="entry name" value="LysM"/>
</dbReference>
<protein>
    <submittedName>
        <fullName evidence="5">Transglycosylase SLT domain-containing protein</fullName>
    </submittedName>
</protein>
<evidence type="ECO:0000256" key="1">
    <source>
        <dbReference type="ARBA" id="ARBA00007734"/>
    </source>
</evidence>
<keyword evidence="6" id="KW-1185">Reference proteome</keyword>
<dbReference type="EMBL" id="JAJLJH010000002">
    <property type="protein sequence ID" value="MCK9686006.1"/>
    <property type="molecule type" value="Genomic_DNA"/>
</dbReference>
<feature type="domain" description="LysM" evidence="4">
    <location>
        <begin position="368"/>
        <end position="399"/>
    </location>
</feature>
<proteinExistence type="inferred from homology"/>
<dbReference type="InterPro" id="IPR023346">
    <property type="entry name" value="Lysozyme-like_dom_sf"/>
</dbReference>
<dbReference type="Gene3D" id="1.10.530.10">
    <property type="match status" value="1"/>
</dbReference>
<feature type="region of interest" description="Disordered" evidence="2">
    <location>
        <begin position="518"/>
        <end position="559"/>
    </location>
</feature>
<dbReference type="GO" id="GO:0016020">
    <property type="term" value="C:membrane"/>
    <property type="evidence" value="ECO:0007669"/>
    <property type="project" value="InterPro"/>
</dbReference>
<dbReference type="InterPro" id="IPR000189">
    <property type="entry name" value="Transglyc_AS"/>
</dbReference>
<organism evidence="5 6">
    <name type="scientific">Scleromatobacter humisilvae</name>
    <dbReference type="NCBI Taxonomy" id="2897159"/>
    <lineage>
        <taxon>Bacteria</taxon>
        <taxon>Pseudomonadati</taxon>
        <taxon>Pseudomonadota</taxon>
        <taxon>Betaproteobacteria</taxon>
        <taxon>Burkholderiales</taxon>
        <taxon>Sphaerotilaceae</taxon>
        <taxon>Scleromatobacter</taxon>
    </lineage>
</organism>
<dbReference type="CDD" id="cd16894">
    <property type="entry name" value="MltD-like"/>
    <property type="match status" value="1"/>
</dbReference>
<dbReference type="GO" id="GO:0000270">
    <property type="term" value="P:peptidoglycan metabolic process"/>
    <property type="evidence" value="ECO:0007669"/>
    <property type="project" value="InterPro"/>
</dbReference>
<dbReference type="PANTHER" id="PTHR37423">
    <property type="entry name" value="SOLUBLE LYTIC MUREIN TRANSGLYCOSYLASE-RELATED"/>
    <property type="match status" value="1"/>
</dbReference>
<feature type="region of interest" description="Disordered" evidence="2">
    <location>
        <begin position="1"/>
        <end position="69"/>
    </location>
</feature>
<dbReference type="PANTHER" id="PTHR37423:SF2">
    <property type="entry name" value="MEMBRANE-BOUND LYTIC MUREIN TRANSGLYCOSYLASE C"/>
    <property type="match status" value="1"/>
</dbReference>